<keyword evidence="4 14" id="KW-0479">Metal-binding</keyword>
<dbReference type="GO" id="GO:0051301">
    <property type="term" value="P:cell division"/>
    <property type="evidence" value="ECO:0007669"/>
    <property type="project" value="UniProtKB-KW"/>
</dbReference>
<feature type="domain" description="ATP-dependent DNA ligase family profile" evidence="16">
    <location>
        <begin position="299"/>
        <end position="412"/>
    </location>
</feature>
<evidence type="ECO:0000256" key="12">
    <source>
        <dbReference type="ARBA" id="ARBA00034003"/>
    </source>
</evidence>
<feature type="binding site" evidence="14">
    <location>
        <position position="372"/>
    </location>
    <ligand>
        <name>ATP</name>
        <dbReference type="ChEBI" id="CHEBI:30616"/>
    </ligand>
</feature>
<dbReference type="AlphaFoldDB" id="A0A538SE39"/>
<dbReference type="PROSITE" id="PS50160">
    <property type="entry name" value="DNA_LIGASE_A3"/>
    <property type="match status" value="1"/>
</dbReference>
<dbReference type="Gene3D" id="1.10.3260.10">
    <property type="entry name" value="DNA ligase, ATP-dependent, N-terminal domain"/>
    <property type="match status" value="1"/>
</dbReference>
<proteinExistence type="inferred from homology"/>
<dbReference type="Pfam" id="PF04675">
    <property type="entry name" value="DNA_ligase_A_N"/>
    <property type="match status" value="1"/>
</dbReference>
<comment type="caution">
    <text evidence="17">The sequence shown here is derived from an EMBL/GenBank/DDBJ whole genome shotgun (WGS) entry which is preliminary data.</text>
</comment>
<name>A0A538SE39_UNCEI</name>
<dbReference type="GO" id="GO:0046872">
    <property type="term" value="F:metal ion binding"/>
    <property type="evidence" value="ECO:0007669"/>
    <property type="project" value="UniProtKB-KW"/>
</dbReference>
<evidence type="ECO:0000256" key="7">
    <source>
        <dbReference type="ARBA" id="ARBA00022840"/>
    </source>
</evidence>
<feature type="binding site" evidence="14">
    <location>
        <position position="261"/>
    </location>
    <ligand>
        <name>ATP</name>
        <dbReference type="ChEBI" id="CHEBI:30616"/>
    </ligand>
</feature>
<keyword evidence="5 14" id="KW-0547">Nucleotide-binding</keyword>
<feature type="binding site" evidence="14">
    <location>
        <position position="378"/>
    </location>
    <ligand>
        <name>ATP</name>
        <dbReference type="ChEBI" id="CHEBI:30616"/>
    </ligand>
</feature>
<evidence type="ECO:0000256" key="2">
    <source>
        <dbReference type="ARBA" id="ARBA00022618"/>
    </source>
</evidence>
<evidence type="ECO:0000256" key="4">
    <source>
        <dbReference type="ARBA" id="ARBA00022723"/>
    </source>
</evidence>
<dbReference type="PANTHER" id="PTHR45674">
    <property type="entry name" value="DNA LIGASE 1/3 FAMILY MEMBER"/>
    <property type="match status" value="1"/>
</dbReference>
<dbReference type="InterPro" id="IPR012310">
    <property type="entry name" value="DNA_ligase_ATP-dep_cent"/>
</dbReference>
<evidence type="ECO:0000256" key="14">
    <source>
        <dbReference type="HAMAP-Rule" id="MF_00407"/>
    </source>
</evidence>
<evidence type="ECO:0000256" key="3">
    <source>
        <dbReference type="ARBA" id="ARBA00022705"/>
    </source>
</evidence>
<keyword evidence="11 14" id="KW-0131">Cell cycle</keyword>
<dbReference type="GO" id="GO:0006260">
    <property type="term" value="P:DNA replication"/>
    <property type="evidence" value="ECO:0007669"/>
    <property type="project" value="UniProtKB-UniRule"/>
</dbReference>
<keyword evidence="9 14" id="KW-0233">DNA recombination</keyword>
<dbReference type="Pfam" id="PF04679">
    <property type="entry name" value="DNA_ligase_A_C"/>
    <property type="match status" value="1"/>
</dbReference>
<dbReference type="Pfam" id="PF01068">
    <property type="entry name" value="DNA_ligase_A_M"/>
    <property type="match status" value="1"/>
</dbReference>
<feature type="active site" description="N6-AMP-lysine intermediate" evidence="14">
    <location>
        <position position="212"/>
    </location>
</feature>
<accession>A0A538SE39</accession>
<protein>
    <recommendedName>
        <fullName evidence="14">Probable DNA ligase</fullName>
        <ecNumber evidence="14">6.5.1.1</ecNumber>
    </recommendedName>
    <alternativeName>
        <fullName evidence="14">Polydeoxyribonucleotide synthase [ATP]</fullName>
    </alternativeName>
</protein>
<dbReference type="GO" id="GO:0003910">
    <property type="term" value="F:DNA ligase (ATP) activity"/>
    <property type="evidence" value="ECO:0007669"/>
    <property type="project" value="UniProtKB-UniRule"/>
</dbReference>
<dbReference type="GO" id="GO:0006310">
    <property type="term" value="P:DNA recombination"/>
    <property type="evidence" value="ECO:0007669"/>
    <property type="project" value="UniProtKB-UniRule"/>
</dbReference>
<dbReference type="NCBIfam" id="NF002868">
    <property type="entry name" value="PRK03180.1"/>
    <property type="match status" value="1"/>
</dbReference>
<keyword evidence="1 14" id="KW-0436">Ligase</keyword>
<dbReference type="FunFam" id="2.40.50.140:FF:000163">
    <property type="entry name" value="Probable DNA ligase"/>
    <property type="match status" value="1"/>
</dbReference>
<keyword evidence="6 14" id="KW-0227">DNA damage</keyword>
<dbReference type="InterPro" id="IPR050191">
    <property type="entry name" value="ATP-dep_DNA_ligase"/>
</dbReference>
<dbReference type="GO" id="GO:0071897">
    <property type="term" value="P:DNA biosynthetic process"/>
    <property type="evidence" value="ECO:0007669"/>
    <property type="project" value="InterPro"/>
</dbReference>
<organism evidence="17 18">
    <name type="scientific">Eiseniibacteriota bacterium</name>
    <dbReference type="NCBI Taxonomy" id="2212470"/>
    <lineage>
        <taxon>Bacteria</taxon>
        <taxon>Candidatus Eiseniibacteriota</taxon>
    </lineage>
</organism>
<keyword evidence="7 14" id="KW-0067">ATP-binding</keyword>
<keyword evidence="8 14" id="KW-0460">Magnesium</keyword>
<keyword evidence="10 14" id="KW-0234">DNA repair</keyword>
<dbReference type="CDD" id="cd07972">
    <property type="entry name" value="OBF_DNA_ligase_Arch_LigB"/>
    <property type="match status" value="1"/>
</dbReference>
<dbReference type="SUPFAM" id="SSF117018">
    <property type="entry name" value="ATP-dependent DNA ligase DNA-binding domain"/>
    <property type="match status" value="1"/>
</dbReference>
<feature type="binding site" evidence="14">
    <location>
        <position position="217"/>
    </location>
    <ligand>
        <name>ATP</name>
        <dbReference type="ChEBI" id="CHEBI:30616"/>
    </ligand>
</feature>
<comment type="function">
    <text evidence="13 14">DNA ligase that seals nicks in double-stranded DNA during DNA replication, DNA recombination and DNA repair.</text>
</comment>
<keyword evidence="3 14" id="KW-0235">DNA replication</keyword>
<evidence type="ECO:0000259" key="16">
    <source>
        <dbReference type="PROSITE" id="PS50160"/>
    </source>
</evidence>
<feature type="binding site" evidence="14">
    <location>
        <position position="210"/>
    </location>
    <ligand>
        <name>ATP</name>
        <dbReference type="ChEBI" id="CHEBI:30616"/>
    </ligand>
</feature>
<dbReference type="SUPFAM" id="SSF50249">
    <property type="entry name" value="Nucleic acid-binding proteins"/>
    <property type="match status" value="1"/>
</dbReference>
<dbReference type="InterPro" id="IPR036599">
    <property type="entry name" value="DNA_ligase_N_sf"/>
</dbReference>
<reference evidence="17 18" key="1">
    <citation type="journal article" date="2019" name="Nat. Microbiol.">
        <title>Mediterranean grassland soil C-N compound turnover is dependent on rainfall and depth, and is mediated by genomically divergent microorganisms.</title>
        <authorList>
            <person name="Diamond S."/>
            <person name="Andeer P.F."/>
            <person name="Li Z."/>
            <person name="Crits-Christoph A."/>
            <person name="Burstein D."/>
            <person name="Anantharaman K."/>
            <person name="Lane K.R."/>
            <person name="Thomas B.C."/>
            <person name="Pan C."/>
            <person name="Northen T.R."/>
            <person name="Banfield J.F."/>
        </authorList>
    </citation>
    <scope>NUCLEOTIDE SEQUENCE [LARGE SCALE GENOMIC DNA]</scope>
    <source>
        <strain evidence="17">WS_1</strain>
    </source>
</reference>
<evidence type="ECO:0000256" key="9">
    <source>
        <dbReference type="ARBA" id="ARBA00023172"/>
    </source>
</evidence>
<dbReference type="InterPro" id="IPR016059">
    <property type="entry name" value="DNA_ligase_ATP-dep_CS"/>
</dbReference>
<evidence type="ECO:0000256" key="15">
    <source>
        <dbReference type="RuleBase" id="RU004196"/>
    </source>
</evidence>
<evidence type="ECO:0000256" key="8">
    <source>
        <dbReference type="ARBA" id="ARBA00022842"/>
    </source>
</evidence>
<evidence type="ECO:0000256" key="1">
    <source>
        <dbReference type="ARBA" id="ARBA00022598"/>
    </source>
</evidence>
<evidence type="ECO:0000256" key="10">
    <source>
        <dbReference type="ARBA" id="ARBA00023204"/>
    </source>
</evidence>
<comment type="cofactor">
    <cofactor evidence="14">
        <name>Mg(2+)</name>
        <dbReference type="ChEBI" id="CHEBI:18420"/>
    </cofactor>
</comment>
<dbReference type="Proteomes" id="UP000316292">
    <property type="component" value="Unassembled WGS sequence"/>
</dbReference>
<sequence length="514" mass="55853">MKFSEVASTSGRIATTRSRTEKTALVAGLLRRLEPEEVEAAVAFLSGGPRQARLGLGGAGIREAVRVPNASTPTLTVLDVDETLGKIASVSGPGSAAERPRLFASLLQRATGEEADFLIRLVLGELRQGALAGLMEEALAKATEIPVSEIRRATMVSGDPCGVARAALAEGRTGLSRFRLGLFRPLQPMLAQPGEDLEEALERLGEAALEYKIDGARVQVHKSGSDVRVYSRLLNDVTVAVPEIVERVLSLPSREMILDGEVIALRPDQRPLPFQQTMRRFGRKLDVEGLRSEIPLTPFFFDLIHLDGRDLIDAPAGERFEALSASAPGMTVPRRLTSDAAEAEAFLEESLARGHEGVMAKAIGAPYEAGRRGFTWLKVKPAHTLDLVVLAAEWGHGRRTGKLSNIHLGARDPVHGGFVMLGKTFKGMTDAMLDWQTTRFQEVAVATDGYTVHLRPEIVVEVAFGDVQESPHYPAGLALRFARVKRYREDKTPAQADTIETVRSIRARQLGEAL</sequence>
<evidence type="ECO:0000256" key="13">
    <source>
        <dbReference type="ARBA" id="ARBA00054532"/>
    </source>
</evidence>
<dbReference type="PROSITE" id="PS00333">
    <property type="entry name" value="DNA_LIGASE_A2"/>
    <property type="match status" value="1"/>
</dbReference>
<dbReference type="GO" id="GO:0005524">
    <property type="term" value="F:ATP binding"/>
    <property type="evidence" value="ECO:0007669"/>
    <property type="project" value="UniProtKB-UniRule"/>
</dbReference>
<gene>
    <name evidence="14" type="primary">lig</name>
    <name evidence="17" type="ORF">E6K71_04245</name>
</gene>
<dbReference type="SUPFAM" id="SSF56091">
    <property type="entry name" value="DNA ligase/mRNA capping enzyme, catalytic domain"/>
    <property type="match status" value="1"/>
</dbReference>
<dbReference type="Gene3D" id="2.40.50.140">
    <property type="entry name" value="Nucleic acid-binding proteins"/>
    <property type="match status" value="1"/>
</dbReference>
<dbReference type="GO" id="GO:0006281">
    <property type="term" value="P:DNA repair"/>
    <property type="evidence" value="ECO:0007669"/>
    <property type="project" value="UniProtKB-UniRule"/>
</dbReference>
<keyword evidence="2 14" id="KW-0132">Cell division</keyword>
<dbReference type="Gene3D" id="3.30.470.30">
    <property type="entry name" value="DNA ligase/mRNA capping enzyme"/>
    <property type="match status" value="1"/>
</dbReference>
<evidence type="ECO:0000313" key="17">
    <source>
        <dbReference type="EMBL" id="TMQ49645.1"/>
    </source>
</evidence>
<dbReference type="HAMAP" id="MF_00407">
    <property type="entry name" value="DNA_ligase"/>
    <property type="match status" value="1"/>
</dbReference>
<dbReference type="EC" id="6.5.1.1" evidence="14"/>
<dbReference type="InterPro" id="IPR012340">
    <property type="entry name" value="NA-bd_OB-fold"/>
</dbReference>
<dbReference type="PANTHER" id="PTHR45674:SF13">
    <property type="entry name" value="DNA LIGASE-RELATED"/>
    <property type="match status" value="1"/>
</dbReference>
<comment type="catalytic activity">
    <reaction evidence="12 14">
        <text>ATP + (deoxyribonucleotide)n-3'-hydroxyl + 5'-phospho-(deoxyribonucleotide)m = (deoxyribonucleotide)n+m + AMP + diphosphate.</text>
        <dbReference type="EC" id="6.5.1.1"/>
    </reaction>
</comment>
<dbReference type="GO" id="GO:0003677">
    <property type="term" value="F:DNA binding"/>
    <property type="evidence" value="ECO:0007669"/>
    <property type="project" value="InterPro"/>
</dbReference>
<evidence type="ECO:0000256" key="6">
    <source>
        <dbReference type="ARBA" id="ARBA00022763"/>
    </source>
</evidence>
<feature type="binding site" evidence="14">
    <location>
        <position position="232"/>
    </location>
    <ligand>
        <name>ATP</name>
        <dbReference type="ChEBI" id="CHEBI:30616"/>
    </ligand>
</feature>
<dbReference type="InterPro" id="IPR012309">
    <property type="entry name" value="DNA_ligase_ATP-dep_C"/>
</dbReference>
<dbReference type="CDD" id="cd07901">
    <property type="entry name" value="Adenylation_DNA_ligase_Arch_LigB"/>
    <property type="match status" value="1"/>
</dbReference>
<feature type="binding site" evidence="14">
    <location>
        <position position="301"/>
    </location>
    <ligand>
        <name>ATP</name>
        <dbReference type="ChEBI" id="CHEBI:30616"/>
    </ligand>
</feature>
<comment type="similarity">
    <text evidence="14 15">Belongs to the ATP-dependent DNA ligase family.</text>
</comment>
<dbReference type="InterPro" id="IPR000977">
    <property type="entry name" value="DNA_ligase_ATP-dep"/>
</dbReference>
<evidence type="ECO:0000313" key="18">
    <source>
        <dbReference type="Proteomes" id="UP000316292"/>
    </source>
</evidence>
<evidence type="ECO:0000256" key="11">
    <source>
        <dbReference type="ARBA" id="ARBA00023306"/>
    </source>
</evidence>
<dbReference type="InterPro" id="IPR022865">
    <property type="entry name" value="DNA_ligae_ATP-dep_bac/arc"/>
</dbReference>
<dbReference type="NCBIfam" id="TIGR00574">
    <property type="entry name" value="dnl1"/>
    <property type="match status" value="1"/>
</dbReference>
<dbReference type="EMBL" id="VBOR01000054">
    <property type="protein sequence ID" value="TMQ49645.1"/>
    <property type="molecule type" value="Genomic_DNA"/>
</dbReference>
<dbReference type="InterPro" id="IPR012308">
    <property type="entry name" value="DNA_ligase_ATP-dep_N"/>
</dbReference>
<evidence type="ECO:0000256" key="5">
    <source>
        <dbReference type="ARBA" id="ARBA00022741"/>
    </source>
</evidence>